<accession>A0A8J4V977</accession>
<dbReference type="Pfam" id="PF10443">
    <property type="entry name" value="RNA12"/>
    <property type="match status" value="1"/>
</dbReference>
<evidence type="ECO:0000313" key="12">
    <source>
        <dbReference type="Proteomes" id="UP000695562"/>
    </source>
</evidence>
<keyword evidence="6" id="KW-1133">Transmembrane helix</keyword>
<sequence length="838" mass="96949">MIKLSSITGLYLLRPLVRQSFKSSNIKQFSTPISTIFNNNIYKFYTTTNENSNSNNIANINSNSNNLKNIKEKILLKDIPQKDLNESKRYYSFQPPTWESKQYQELLNTVTTPEENKQEDEFKEGILWVNHLYPIKVSRLDFRSLFFHIPITERLRNMFPQDVEIISFEKRIKEGGAYIHFRYKGEESVEQVGQRLRLLFRAEKNHFHFASRPASCKLVRGKPFVDDIDFRIPSSTLRVTFKGAEVSIDDLYRLFRPYGHIKDIYYTPSQPSKDGPRQAIIVFKRMEGAIATRNCLHNKYFPEFGSTLYLDYESLMRINKLKDQFSKHPKIMIPLAGLLATLITILLFNPLREYFMNRKLSEVFYFDDDEEWQDRVEQKVLNTHFNFPPNSIVMISAPKGSGKSSMIDKVLEGRENTLLIDCNQEVNNSDEEFIENFSKDIGFFPSYSAYSNFSGLIDAIIPTGKAFHSTTSYQLATILKLLDNVLDKKERYFPSDPHQPYHYPLIVLDGFFGMIAAMENKEKANIIMDSVIQWAITSTQRGHAHVVFLSSDPFAGDILKKYLDNRGGGQISTIQLGDVNPQMAKQYIKKRAGRMIGESDLDTIVETLGGRYYDLNMLSQRLLSGESVTRSLNTMISRAVSEIRAEGFGLSKRNEGKQSKDSLKWTRPQLWESIKLIAESTFVSYDHLLFNVFMGDETSLNNLIISGLLRFQNVDNERMVTAYSPLYCSAFKQMVNDIEFAVGIDILVQKSRIEEEMAKLSKVEDELLKIKNLNSQSWLEPHIIKKRRQLLEDKMKDHVSKIEKRESILKRHAQFQKLVRQPSHSDLVQKNVNPYPTI</sequence>
<keyword evidence="8" id="KW-0472">Membrane</keyword>
<dbReference type="PANTHER" id="PTHR32198">
    <property type="entry name" value="MITOCHONDRIAL ESCAPE PROTEIN 2"/>
    <property type="match status" value="1"/>
</dbReference>
<evidence type="ECO:0000256" key="2">
    <source>
        <dbReference type="ARBA" id="ARBA00010320"/>
    </source>
</evidence>
<dbReference type="GO" id="GO:0005743">
    <property type="term" value="C:mitochondrial inner membrane"/>
    <property type="evidence" value="ECO:0007669"/>
    <property type="project" value="UniProtKB-SubCell"/>
</dbReference>
<dbReference type="InterPro" id="IPR000504">
    <property type="entry name" value="RRM_dom"/>
</dbReference>
<evidence type="ECO:0000313" key="11">
    <source>
        <dbReference type="EMBL" id="KAF2075809.1"/>
    </source>
</evidence>
<dbReference type="InterPro" id="IPR039627">
    <property type="entry name" value="Yme2_C"/>
</dbReference>
<keyword evidence="5" id="KW-0809">Transit peptide</keyword>
<dbReference type="OrthoDB" id="10267654at2759"/>
<dbReference type="Gene3D" id="3.30.70.330">
    <property type="match status" value="1"/>
</dbReference>
<evidence type="ECO:0000256" key="4">
    <source>
        <dbReference type="ARBA" id="ARBA00022792"/>
    </source>
</evidence>
<keyword evidence="4" id="KW-0999">Mitochondrion inner membrane</keyword>
<keyword evidence="3" id="KW-0812">Transmembrane</keyword>
<evidence type="ECO:0000259" key="10">
    <source>
        <dbReference type="Pfam" id="PF10443"/>
    </source>
</evidence>
<evidence type="ECO:0000256" key="8">
    <source>
        <dbReference type="ARBA" id="ARBA00023136"/>
    </source>
</evidence>
<feature type="domain" description="Mitochondrial escape protein 2 C-terminal" evidence="10">
    <location>
        <begin position="385"/>
        <end position="773"/>
    </location>
</feature>
<evidence type="ECO:0008006" key="13">
    <source>
        <dbReference type="Google" id="ProtNLM"/>
    </source>
</evidence>
<evidence type="ECO:0000256" key="1">
    <source>
        <dbReference type="ARBA" id="ARBA00004434"/>
    </source>
</evidence>
<dbReference type="CDD" id="cd12433">
    <property type="entry name" value="RRM_Yme2p_like"/>
    <property type="match status" value="1"/>
</dbReference>
<evidence type="ECO:0000259" key="9">
    <source>
        <dbReference type="Pfam" id="PF00076"/>
    </source>
</evidence>
<comment type="caution">
    <text evidence="11">The sequence shown here is derived from an EMBL/GenBank/DDBJ whole genome shotgun (WGS) entry which is preliminary data.</text>
</comment>
<dbReference type="InterPro" id="IPR018850">
    <property type="entry name" value="Mt_escape_2_C"/>
</dbReference>
<keyword evidence="12" id="KW-1185">Reference proteome</keyword>
<dbReference type="InterPro" id="IPR012677">
    <property type="entry name" value="Nucleotide-bd_a/b_plait_sf"/>
</dbReference>
<dbReference type="InterPro" id="IPR027417">
    <property type="entry name" value="P-loop_NTPase"/>
</dbReference>
<evidence type="ECO:0000256" key="7">
    <source>
        <dbReference type="ARBA" id="ARBA00023128"/>
    </source>
</evidence>
<gene>
    <name evidence="11" type="ORF">CYY_002892</name>
</gene>
<evidence type="ECO:0000256" key="5">
    <source>
        <dbReference type="ARBA" id="ARBA00022946"/>
    </source>
</evidence>
<dbReference type="AlphaFoldDB" id="A0A8J4V977"/>
<dbReference type="Pfam" id="PF00076">
    <property type="entry name" value="RRM_1"/>
    <property type="match status" value="1"/>
</dbReference>
<feature type="domain" description="RRM" evidence="9">
    <location>
        <begin position="246"/>
        <end position="302"/>
    </location>
</feature>
<dbReference type="PANTHER" id="PTHR32198:SF2">
    <property type="entry name" value="MITOCHONDRIAL ESCAPE PROTEIN 2"/>
    <property type="match status" value="1"/>
</dbReference>
<evidence type="ECO:0000256" key="6">
    <source>
        <dbReference type="ARBA" id="ARBA00022989"/>
    </source>
</evidence>
<dbReference type="EMBL" id="AJWJ01000085">
    <property type="protein sequence ID" value="KAF2075809.1"/>
    <property type="molecule type" value="Genomic_DNA"/>
</dbReference>
<proteinExistence type="inferred from homology"/>
<name>A0A8J4V977_9MYCE</name>
<dbReference type="Gene3D" id="3.40.50.300">
    <property type="entry name" value="P-loop containing nucleotide triphosphate hydrolases"/>
    <property type="match status" value="1"/>
</dbReference>
<dbReference type="InterPro" id="IPR034260">
    <property type="entry name" value="Yme2_RRM"/>
</dbReference>
<comment type="subcellular location">
    <subcellularLocation>
        <location evidence="1">Mitochondrion inner membrane</location>
        <topology evidence="1">Single-pass membrane protein</topology>
    </subcellularLocation>
</comment>
<keyword evidence="7" id="KW-0496">Mitochondrion</keyword>
<reference evidence="11" key="1">
    <citation type="submission" date="2020-01" db="EMBL/GenBank/DDBJ databases">
        <title>Development of genomics and gene disruption for Polysphondylium violaceum indicates a role for the polyketide synthase stlB in stalk morphogenesis.</title>
        <authorList>
            <person name="Narita B."/>
            <person name="Kawabe Y."/>
            <person name="Kin K."/>
            <person name="Saito T."/>
            <person name="Gibbs R."/>
            <person name="Kuspa A."/>
            <person name="Muzny D."/>
            <person name="Queller D."/>
            <person name="Richards S."/>
            <person name="Strassman J."/>
            <person name="Sucgang R."/>
            <person name="Worley K."/>
            <person name="Schaap P."/>
        </authorList>
    </citation>
    <scope>NUCLEOTIDE SEQUENCE</scope>
    <source>
        <strain evidence="11">QSvi11</strain>
    </source>
</reference>
<dbReference type="GO" id="GO:0003723">
    <property type="term" value="F:RNA binding"/>
    <property type="evidence" value="ECO:0007669"/>
    <property type="project" value="InterPro"/>
</dbReference>
<protein>
    <recommendedName>
        <fullName evidence="13">Mitochondrial escape protein 2</fullName>
    </recommendedName>
</protein>
<organism evidence="11 12">
    <name type="scientific">Polysphondylium violaceum</name>
    <dbReference type="NCBI Taxonomy" id="133409"/>
    <lineage>
        <taxon>Eukaryota</taxon>
        <taxon>Amoebozoa</taxon>
        <taxon>Evosea</taxon>
        <taxon>Eumycetozoa</taxon>
        <taxon>Dictyostelia</taxon>
        <taxon>Dictyosteliales</taxon>
        <taxon>Dictyosteliaceae</taxon>
        <taxon>Polysphondylium</taxon>
    </lineage>
</organism>
<dbReference type="SUPFAM" id="SSF52540">
    <property type="entry name" value="P-loop containing nucleoside triphosphate hydrolases"/>
    <property type="match status" value="1"/>
</dbReference>
<comment type="similarity">
    <text evidence="2">Belongs to the YME2 family.</text>
</comment>
<dbReference type="InterPro" id="IPR035979">
    <property type="entry name" value="RBD_domain_sf"/>
</dbReference>
<evidence type="ECO:0000256" key="3">
    <source>
        <dbReference type="ARBA" id="ARBA00022692"/>
    </source>
</evidence>
<dbReference type="SUPFAM" id="SSF54928">
    <property type="entry name" value="RNA-binding domain, RBD"/>
    <property type="match status" value="1"/>
</dbReference>
<dbReference type="Proteomes" id="UP000695562">
    <property type="component" value="Unassembled WGS sequence"/>
</dbReference>